<evidence type="ECO:0000256" key="1">
    <source>
        <dbReference type="ARBA" id="ARBA00022448"/>
    </source>
</evidence>
<dbReference type="Proteomes" id="UP000198519">
    <property type="component" value="Unassembled WGS sequence"/>
</dbReference>
<evidence type="ECO:0000256" key="9">
    <source>
        <dbReference type="ARBA" id="ARBA00046332"/>
    </source>
</evidence>
<reference evidence="12" key="1">
    <citation type="submission" date="2016-10" db="EMBL/GenBank/DDBJ databases">
        <authorList>
            <person name="Varghese N."/>
            <person name="Submissions S."/>
        </authorList>
    </citation>
    <scope>NUCLEOTIDE SEQUENCE [LARGE SCALE GENOMIC DNA]</scope>
    <source>
        <strain evidence="12">CGMCC 1.7061</strain>
    </source>
</reference>
<keyword evidence="12" id="KW-1185">Reference proteome</keyword>
<evidence type="ECO:0000259" key="10">
    <source>
        <dbReference type="Pfam" id="PF04324"/>
    </source>
</evidence>
<dbReference type="CDD" id="cd19945">
    <property type="entry name" value="Fer2_BFD"/>
    <property type="match status" value="1"/>
</dbReference>
<accession>A0A1I4MBW4</accession>
<feature type="domain" description="BFD-like [2Fe-2S]-binding" evidence="10">
    <location>
        <begin position="2"/>
        <end position="51"/>
    </location>
</feature>
<dbReference type="PANTHER" id="PTHR37424:SF1">
    <property type="entry name" value="BACTERIOFERRITIN-ASSOCIATED FERREDOXIN"/>
    <property type="match status" value="1"/>
</dbReference>
<evidence type="ECO:0000256" key="5">
    <source>
        <dbReference type="ARBA" id="ARBA00023004"/>
    </source>
</evidence>
<evidence type="ECO:0000313" key="12">
    <source>
        <dbReference type="Proteomes" id="UP000198519"/>
    </source>
</evidence>
<evidence type="ECO:0000256" key="3">
    <source>
        <dbReference type="ARBA" id="ARBA00022723"/>
    </source>
</evidence>
<dbReference type="EMBL" id="FOUE01000001">
    <property type="protein sequence ID" value="SFM00666.1"/>
    <property type="molecule type" value="Genomic_DNA"/>
</dbReference>
<dbReference type="GO" id="GO:0046872">
    <property type="term" value="F:metal ion binding"/>
    <property type="evidence" value="ECO:0007669"/>
    <property type="project" value="UniProtKB-KW"/>
</dbReference>
<comment type="similarity">
    <text evidence="9">Belongs to the Bfd family.</text>
</comment>
<keyword evidence="1" id="KW-0813">Transport</keyword>
<dbReference type="InterPro" id="IPR052371">
    <property type="entry name" value="BFD-associated_ferredoxin"/>
</dbReference>
<evidence type="ECO:0000313" key="11">
    <source>
        <dbReference type="EMBL" id="SFM00666.1"/>
    </source>
</evidence>
<keyword evidence="5" id="KW-0408">Iron</keyword>
<dbReference type="PANTHER" id="PTHR37424">
    <property type="entry name" value="BACTERIOFERRITIN-ASSOCIATED FERREDOXIN"/>
    <property type="match status" value="1"/>
</dbReference>
<sequence length="68" mass="7452">MYVCLCHGVTDRDIRAAAESGIDSMRQLGKELGVGRQCGRCACTAREILREVRTSDYMAMANMLAQPA</sequence>
<dbReference type="AlphaFoldDB" id="A0A1I4MBW4"/>
<gene>
    <name evidence="11" type="ORF">SAMN04487963_0980</name>
</gene>
<evidence type="ECO:0000256" key="4">
    <source>
        <dbReference type="ARBA" id="ARBA00022982"/>
    </source>
</evidence>
<protein>
    <recommendedName>
        <fullName evidence="8">Bacterioferritin-associated ferredoxin</fullName>
    </recommendedName>
</protein>
<dbReference type="Gene3D" id="1.10.10.1100">
    <property type="entry name" value="BFD-like [2Fe-2S]-binding domain"/>
    <property type="match status" value="1"/>
</dbReference>
<dbReference type="InterPro" id="IPR041854">
    <property type="entry name" value="BFD-like_2Fe2S-bd_dom_sf"/>
</dbReference>
<dbReference type="Pfam" id="PF04324">
    <property type="entry name" value="Fer2_BFD"/>
    <property type="match status" value="1"/>
</dbReference>
<keyword evidence="2" id="KW-0001">2Fe-2S</keyword>
<dbReference type="OrthoDB" id="9815350at2"/>
<comment type="cofactor">
    <cofactor evidence="7">
        <name>[2Fe-2S] cluster</name>
        <dbReference type="ChEBI" id="CHEBI:190135"/>
    </cofactor>
</comment>
<evidence type="ECO:0000256" key="7">
    <source>
        <dbReference type="ARBA" id="ARBA00034078"/>
    </source>
</evidence>
<organism evidence="11 12">
    <name type="scientific">Marinobacter zhejiangensis</name>
    <dbReference type="NCBI Taxonomy" id="488535"/>
    <lineage>
        <taxon>Bacteria</taxon>
        <taxon>Pseudomonadati</taxon>
        <taxon>Pseudomonadota</taxon>
        <taxon>Gammaproteobacteria</taxon>
        <taxon>Pseudomonadales</taxon>
        <taxon>Marinobacteraceae</taxon>
        <taxon>Marinobacter</taxon>
    </lineage>
</organism>
<keyword evidence="4" id="KW-0249">Electron transport</keyword>
<evidence type="ECO:0000256" key="8">
    <source>
        <dbReference type="ARBA" id="ARBA00039386"/>
    </source>
</evidence>
<evidence type="ECO:0000256" key="6">
    <source>
        <dbReference type="ARBA" id="ARBA00023014"/>
    </source>
</evidence>
<dbReference type="GO" id="GO:0051537">
    <property type="term" value="F:2 iron, 2 sulfur cluster binding"/>
    <property type="evidence" value="ECO:0007669"/>
    <property type="project" value="UniProtKB-KW"/>
</dbReference>
<dbReference type="RefSeq" id="WP_092020733.1">
    <property type="nucleotide sequence ID" value="NZ_FOUE01000001.1"/>
</dbReference>
<proteinExistence type="inferred from homology"/>
<keyword evidence="3" id="KW-0479">Metal-binding</keyword>
<evidence type="ECO:0000256" key="2">
    <source>
        <dbReference type="ARBA" id="ARBA00022714"/>
    </source>
</evidence>
<dbReference type="STRING" id="488535.SAMN04487963_0980"/>
<keyword evidence="6" id="KW-0411">Iron-sulfur</keyword>
<name>A0A1I4MBW4_9GAMM</name>
<dbReference type="InterPro" id="IPR007419">
    <property type="entry name" value="BFD-like_2Fe2S-bd_dom"/>
</dbReference>